<protein>
    <submittedName>
        <fullName evidence="1">Uncharacterized protein</fullName>
    </submittedName>
</protein>
<dbReference type="OMA" id="YEPLNYT"/>
<accession>A0A7N2KZP4</accession>
<dbReference type="InterPro" id="IPR044603">
    <property type="entry name" value="SAG101-like"/>
</dbReference>
<proteinExistence type="predicted"/>
<dbReference type="InParanoid" id="A0A7N2KZP4"/>
<dbReference type="PANTHER" id="PTHR46898">
    <property type="entry name" value="SENESCENCE-ASSOCIATED CARBOXYLESTERASE 101"/>
    <property type="match status" value="1"/>
</dbReference>
<name>A0A7N2KZP4_QUELO</name>
<dbReference type="EnsemblPlants" id="QL02p078023:mrna">
    <property type="protein sequence ID" value="QL02p078023:mrna"/>
    <property type="gene ID" value="QL02p078023"/>
</dbReference>
<dbReference type="Proteomes" id="UP000594261">
    <property type="component" value="Chromosome 2"/>
</dbReference>
<dbReference type="GO" id="GO:0006952">
    <property type="term" value="P:defense response"/>
    <property type="evidence" value="ECO:0007669"/>
    <property type="project" value="InterPro"/>
</dbReference>
<evidence type="ECO:0000313" key="2">
    <source>
        <dbReference type="Proteomes" id="UP000594261"/>
    </source>
</evidence>
<keyword evidence="2" id="KW-1185">Reference proteome</keyword>
<reference evidence="1" key="2">
    <citation type="submission" date="2021-01" db="UniProtKB">
        <authorList>
            <consortium name="EnsemblPlants"/>
        </authorList>
    </citation>
    <scope>IDENTIFICATION</scope>
</reference>
<dbReference type="GO" id="GO:0052689">
    <property type="term" value="F:carboxylic ester hydrolase activity"/>
    <property type="evidence" value="ECO:0007669"/>
    <property type="project" value="InterPro"/>
</dbReference>
<dbReference type="PANTHER" id="PTHR46898:SF3">
    <property type="entry name" value="FUNGAL LIPASE-LIKE DOMAIN-CONTAINING PROTEIN"/>
    <property type="match status" value="1"/>
</dbReference>
<dbReference type="Gramene" id="QL02p078023:mrna">
    <property type="protein sequence ID" value="QL02p078023:mrna"/>
    <property type="gene ID" value="QL02p078023"/>
</dbReference>
<evidence type="ECO:0000313" key="1">
    <source>
        <dbReference type="EnsemblPlants" id="QL02p078023:mrna"/>
    </source>
</evidence>
<sequence>MTQTQYFSSGLELANSVVIPDILQQTWTAISELYKETSQKEEPSSSVKFKIYEPLNYTIIAFFTWPANSKDYVQGNEGGDFVTSSALKGYFPHFNFLCPKGNQKFSINKPALELFTSIFYVLPKSVVPSIL</sequence>
<dbReference type="AlphaFoldDB" id="A0A7N2KZP4"/>
<reference evidence="2" key="1">
    <citation type="journal article" date="2016" name="G3 (Bethesda)">
        <title>First Draft Assembly and Annotation of the Genome of a California Endemic Oak Quercus lobata Nee (Fagaceae).</title>
        <authorList>
            <person name="Sork V.L."/>
            <person name="Fitz-Gibbon S.T."/>
            <person name="Puiu D."/>
            <person name="Crepeau M."/>
            <person name="Gugger P.F."/>
            <person name="Sherman R."/>
            <person name="Stevens K."/>
            <person name="Langley C.H."/>
            <person name="Pellegrini M."/>
            <person name="Salzberg S.L."/>
        </authorList>
    </citation>
    <scope>NUCLEOTIDE SEQUENCE [LARGE SCALE GENOMIC DNA]</scope>
    <source>
        <strain evidence="2">cv. SW786</strain>
    </source>
</reference>
<organism evidence="1 2">
    <name type="scientific">Quercus lobata</name>
    <name type="common">Valley oak</name>
    <dbReference type="NCBI Taxonomy" id="97700"/>
    <lineage>
        <taxon>Eukaryota</taxon>
        <taxon>Viridiplantae</taxon>
        <taxon>Streptophyta</taxon>
        <taxon>Embryophyta</taxon>
        <taxon>Tracheophyta</taxon>
        <taxon>Spermatophyta</taxon>
        <taxon>Magnoliopsida</taxon>
        <taxon>eudicotyledons</taxon>
        <taxon>Gunneridae</taxon>
        <taxon>Pentapetalae</taxon>
        <taxon>rosids</taxon>
        <taxon>fabids</taxon>
        <taxon>Fagales</taxon>
        <taxon>Fagaceae</taxon>
        <taxon>Quercus</taxon>
    </lineage>
</organism>